<feature type="region of interest" description="Disordered" evidence="1">
    <location>
        <begin position="1"/>
        <end position="33"/>
    </location>
</feature>
<reference evidence="2 3" key="1">
    <citation type="submission" date="2016-10" db="EMBL/GenBank/DDBJ databases">
        <authorList>
            <person name="Varghese N."/>
            <person name="Submissions S."/>
        </authorList>
    </citation>
    <scope>NUCLEOTIDE SEQUENCE [LARGE SCALE GENOMIC DNA]</scope>
    <source>
        <strain evidence="2 3">DSM 18327</strain>
    </source>
</reference>
<evidence type="ECO:0000313" key="2">
    <source>
        <dbReference type="EMBL" id="SEC35383.1"/>
    </source>
</evidence>
<organism evidence="2 3">
    <name type="scientific">Pseudomonas mohnii</name>
    <dbReference type="NCBI Taxonomy" id="395600"/>
    <lineage>
        <taxon>Bacteria</taxon>
        <taxon>Pseudomonadati</taxon>
        <taxon>Pseudomonadota</taxon>
        <taxon>Gammaproteobacteria</taxon>
        <taxon>Pseudomonadales</taxon>
        <taxon>Pseudomonadaceae</taxon>
        <taxon>Pseudomonas</taxon>
    </lineage>
</organism>
<evidence type="ECO:0000313" key="3">
    <source>
        <dbReference type="Proteomes" id="UP000199665"/>
    </source>
</evidence>
<gene>
    <name evidence="2" type="ORF">SAMN05216205_2110</name>
</gene>
<dbReference type="Proteomes" id="UP000199665">
    <property type="component" value="Unassembled WGS sequence"/>
</dbReference>
<keyword evidence="3" id="KW-1185">Reference proteome</keyword>
<comment type="caution">
    <text evidence="2">The sequence shown here is derived from an EMBL/GenBank/DDBJ whole genome shotgun (WGS) entry which is preliminary data.</text>
</comment>
<accession>A0ABY0XW07</accession>
<sequence length="57" mass="6255">MEDQWHTEAGYQPRSPVGASSLAMDVNDNAEHQTARVDHASFASKLAPTDQEEKISV</sequence>
<dbReference type="EMBL" id="FNRV01000001">
    <property type="protein sequence ID" value="SEC35383.1"/>
    <property type="molecule type" value="Genomic_DNA"/>
</dbReference>
<evidence type="ECO:0008006" key="4">
    <source>
        <dbReference type="Google" id="ProtNLM"/>
    </source>
</evidence>
<proteinExistence type="predicted"/>
<feature type="region of interest" description="Disordered" evidence="1">
    <location>
        <begin position="38"/>
        <end position="57"/>
    </location>
</feature>
<protein>
    <recommendedName>
        <fullName evidence="4">Catalase</fullName>
    </recommendedName>
</protein>
<evidence type="ECO:0000256" key="1">
    <source>
        <dbReference type="SAM" id="MobiDB-lite"/>
    </source>
</evidence>
<name>A0ABY0XW07_9PSED</name>